<dbReference type="InterPro" id="IPR029058">
    <property type="entry name" value="AB_hydrolase_fold"/>
</dbReference>
<dbReference type="AlphaFoldDB" id="A0A520LQX2"/>
<reference evidence="2 3" key="1">
    <citation type="submission" date="2019-02" db="EMBL/GenBank/DDBJ databases">
        <title>Prokaryotic population dynamics and viral predation in marine succession experiment using metagenomics: the confinement effect.</title>
        <authorList>
            <person name="Haro-Moreno J.M."/>
            <person name="Rodriguez-Valera F."/>
            <person name="Lopez-Perez M."/>
        </authorList>
    </citation>
    <scope>NUCLEOTIDE SEQUENCE [LARGE SCALE GENOMIC DNA]</scope>
    <source>
        <strain evidence="2">MED-G168</strain>
    </source>
</reference>
<evidence type="ECO:0000313" key="2">
    <source>
        <dbReference type="EMBL" id="RZO10820.1"/>
    </source>
</evidence>
<proteinExistence type="predicted"/>
<gene>
    <name evidence="2" type="ORF">EVB01_02845</name>
</gene>
<dbReference type="Pfam" id="PF01764">
    <property type="entry name" value="Lipase_3"/>
    <property type="match status" value="1"/>
</dbReference>
<evidence type="ECO:0000259" key="1">
    <source>
        <dbReference type="Pfam" id="PF01764"/>
    </source>
</evidence>
<name>A0A520LQX2_9GAMM</name>
<dbReference type="Gene3D" id="3.40.50.1820">
    <property type="entry name" value="alpha/beta hydrolase"/>
    <property type="match status" value="1"/>
</dbReference>
<dbReference type="PROSITE" id="PS51257">
    <property type="entry name" value="PROKAR_LIPOPROTEIN"/>
    <property type="match status" value="1"/>
</dbReference>
<protein>
    <submittedName>
        <fullName evidence="2">Alpha/beta hydrolase</fullName>
    </submittedName>
</protein>
<dbReference type="GO" id="GO:0016787">
    <property type="term" value="F:hydrolase activity"/>
    <property type="evidence" value="ECO:0007669"/>
    <property type="project" value="UniProtKB-KW"/>
</dbReference>
<dbReference type="SUPFAM" id="SSF53474">
    <property type="entry name" value="alpha/beta-Hydrolases"/>
    <property type="match status" value="1"/>
</dbReference>
<comment type="caution">
    <text evidence="2">The sequence shown here is derived from an EMBL/GenBank/DDBJ whole genome shotgun (WGS) entry which is preliminary data.</text>
</comment>
<organism evidence="2 3">
    <name type="scientific">SAR86 cluster bacterium</name>
    <dbReference type="NCBI Taxonomy" id="2030880"/>
    <lineage>
        <taxon>Bacteria</taxon>
        <taxon>Pseudomonadati</taxon>
        <taxon>Pseudomonadota</taxon>
        <taxon>Gammaproteobacteria</taxon>
        <taxon>SAR86 cluster</taxon>
    </lineage>
</organism>
<dbReference type="EMBL" id="SHBN01000051">
    <property type="protein sequence ID" value="RZO10820.1"/>
    <property type="molecule type" value="Genomic_DNA"/>
</dbReference>
<feature type="domain" description="Fungal lipase-type" evidence="1">
    <location>
        <begin position="90"/>
        <end position="171"/>
    </location>
</feature>
<evidence type="ECO:0000313" key="3">
    <source>
        <dbReference type="Proteomes" id="UP000319023"/>
    </source>
</evidence>
<dbReference type="GO" id="GO:0006629">
    <property type="term" value="P:lipid metabolic process"/>
    <property type="evidence" value="ECO:0007669"/>
    <property type="project" value="InterPro"/>
</dbReference>
<accession>A0A520LQX2</accession>
<keyword evidence="2" id="KW-0378">Hydrolase</keyword>
<sequence length="240" mass="26989">MKQIFYTLAATFFLIGCNNAPQPPIQLNDLSDEISVKTLGKRLIDLPFGLNALELSEDEAQEVFIAVHGGSSEGYEWIYPIKIIDTKQKHMYFYRWPDNGCFQSSAEELASEINNLLSQNSSYKKVTLMGHSYGGLLVAHVLKHWNADTPVEVHVVASPLLGMSTLTKICGYEPITILPKNSSLFEWRTQHQLDSAFKDLLEDPQQINIKGSLVTVLPDTYKGNRLGHNWSISWVADEAF</sequence>
<dbReference type="Proteomes" id="UP000319023">
    <property type="component" value="Unassembled WGS sequence"/>
</dbReference>
<dbReference type="InterPro" id="IPR002921">
    <property type="entry name" value="Fungal_lipase-type"/>
</dbReference>